<dbReference type="AlphaFoldDB" id="A0A0F9QFB3"/>
<keyword evidence="1" id="KW-1133">Transmembrane helix</keyword>
<keyword evidence="1" id="KW-0472">Membrane</keyword>
<keyword evidence="1" id="KW-0812">Transmembrane</keyword>
<gene>
    <name evidence="2" type="ORF">LCGC14_0725600</name>
</gene>
<organism evidence="2">
    <name type="scientific">marine sediment metagenome</name>
    <dbReference type="NCBI Taxonomy" id="412755"/>
    <lineage>
        <taxon>unclassified sequences</taxon>
        <taxon>metagenomes</taxon>
        <taxon>ecological metagenomes</taxon>
    </lineage>
</organism>
<reference evidence="2" key="1">
    <citation type="journal article" date="2015" name="Nature">
        <title>Complex archaea that bridge the gap between prokaryotes and eukaryotes.</title>
        <authorList>
            <person name="Spang A."/>
            <person name="Saw J.H."/>
            <person name="Jorgensen S.L."/>
            <person name="Zaremba-Niedzwiedzka K."/>
            <person name="Martijn J."/>
            <person name="Lind A.E."/>
            <person name="van Eijk R."/>
            <person name="Schleper C."/>
            <person name="Guy L."/>
            <person name="Ettema T.J."/>
        </authorList>
    </citation>
    <scope>NUCLEOTIDE SEQUENCE</scope>
</reference>
<name>A0A0F9QFB3_9ZZZZ</name>
<proteinExistence type="predicted"/>
<sequence length="80" mass="9305">MSGIYLIIGFIVFLVLVIWKVSSWRMSSKKVDKLVQANKIKERVDEAVTKKELEHKKNLSAASDFERATRMWNDKPPKAR</sequence>
<feature type="transmembrane region" description="Helical" evidence="1">
    <location>
        <begin position="6"/>
        <end position="24"/>
    </location>
</feature>
<dbReference type="EMBL" id="LAZR01001662">
    <property type="protein sequence ID" value="KKN41209.1"/>
    <property type="molecule type" value="Genomic_DNA"/>
</dbReference>
<protein>
    <submittedName>
        <fullName evidence="2">Uncharacterized protein</fullName>
    </submittedName>
</protein>
<accession>A0A0F9QFB3</accession>
<comment type="caution">
    <text evidence="2">The sequence shown here is derived from an EMBL/GenBank/DDBJ whole genome shotgun (WGS) entry which is preliminary data.</text>
</comment>
<evidence type="ECO:0000256" key="1">
    <source>
        <dbReference type="SAM" id="Phobius"/>
    </source>
</evidence>
<evidence type="ECO:0000313" key="2">
    <source>
        <dbReference type="EMBL" id="KKN41209.1"/>
    </source>
</evidence>